<evidence type="ECO:0000313" key="3">
    <source>
        <dbReference type="Proteomes" id="UP001187415"/>
    </source>
</evidence>
<proteinExistence type="predicted"/>
<keyword evidence="3" id="KW-1185">Reference proteome</keyword>
<sequence length="135" mass="14446">MSRHFHGHSGSQSENAKLDRIFARPDREDHAQMSPLRTQKAIAIICQPAASGVGVTDNAHDDSERADSGEGDGDQGGEEIETEVLSSPMAMSGSNCMKIGVWFSTRRGVRVGADIGGNPLSVIVVHGFPKQRYAV</sequence>
<accession>A0AA88IGR6</accession>
<dbReference type="EMBL" id="JAUPFM010000052">
    <property type="protein sequence ID" value="KAK2814377.1"/>
    <property type="molecule type" value="Genomic_DNA"/>
</dbReference>
<feature type="region of interest" description="Disordered" evidence="1">
    <location>
        <begin position="52"/>
        <end position="87"/>
    </location>
</feature>
<protein>
    <submittedName>
        <fullName evidence="2">Uncharacterized protein</fullName>
    </submittedName>
</protein>
<dbReference type="AlphaFoldDB" id="A0AA88IGR6"/>
<reference evidence="2" key="1">
    <citation type="submission" date="2023-07" db="EMBL/GenBank/DDBJ databases">
        <title>Chromosome-level Genome Assembly of Striped Snakehead (Channa striata).</title>
        <authorList>
            <person name="Liu H."/>
        </authorList>
    </citation>
    <scope>NUCLEOTIDE SEQUENCE</scope>
    <source>
        <strain evidence="2">Gz</strain>
        <tissue evidence="2">Muscle</tissue>
    </source>
</reference>
<gene>
    <name evidence="2" type="ORF">Q5P01_000566</name>
</gene>
<name>A0AA88IGR6_CHASR</name>
<feature type="compositionally biased region" description="Acidic residues" evidence="1">
    <location>
        <begin position="69"/>
        <end position="82"/>
    </location>
</feature>
<dbReference type="Proteomes" id="UP001187415">
    <property type="component" value="Unassembled WGS sequence"/>
</dbReference>
<evidence type="ECO:0000256" key="1">
    <source>
        <dbReference type="SAM" id="MobiDB-lite"/>
    </source>
</evidence>
<feature type="compositionally biased region" description="Basic and acidic residues" evidence="1">
    <location>
        <begin position="58"/>
        <end position="68"/>
    </location>
</feature>
<evidence type="ECO:0000313" key="2">
    <source>
        <dbReference type="EMBL" id="KAK2814377.1"/>
    </source>
</evidence>
<comment type="caution">
    <text evidence="2">The sequence shown here is derived from an EMBL/GenBank/DDBJ whole genome shotgun (WGS) entry which is preliminary data.</text>
</comment>
<organism evidence="2 3">
    <name type="scientific">Channa striata</name>
    <name type="common">Snakehead murrel</name>
    <name type="synonym">Ophicephalus striatus</name>
    <dbReference type="NCBI Taxonomy" id="64152"/>
    <lineage>
        <taxon>Eukaryota</taxon>
        <taxon>Metazoa</taxon>
        <taxon>Chordata</taxon>
        <taxon>Craniata</taxon>
        <taxon>Vertebrata</taxon>
        <taxon>Euteleostomi</taxon>
        <taxon>Actinopterygii</taxon>
        <taxon>Neopterygii</taxon>
        <taxon>Teleostei</taxon>
        <taxon>Neoteleostei</taxon>
        <taxon>Acanthomorphata</taxon>
        <taxon>Anabantaria</taxon>
        <taxon>Anabantiformes</taxon>
        <taxon>Channoidei</taxon>
        <taxon>Channidae</taxon>
        <taxon>Channa</taxon>
    </lineage>
</organism>